<name>A0A316AE00_9BACT</name>
<dbReference type="CDD" id="cd12797">
    <property type="entry name" value="M23_peptidase"/>
    <property type="match status" value="1"/>
</dbReference>
<protein>
    <submittedName>
        <fullName evidence="4">LysM domain-containing protein</fullName>
    </submittedName>
</protein>
<dbReference type="InterPro" id="IPR050570">
    <property type="entry name" value="Cell_wall_metabolism_enzyme"/>
</dbReference>
<dbReference type="SMART" id="SM00257">
    <property type="entry name" value="LysM"/>
    <property type="match status" value="1"/>
</dbReference>
<evidence type="ECO:0000256" key="1">
    <source>
        <dbReference type="SAM" id="MobiDB-lite"/>
    </source>
</evidence>
<keyword evidence="5" id="KW-1185">Reference proteome</keyword>
<dbReference type="Pfam" id="PF01476">
    <property type="entry name" value="LysM"/>
    <property type="match status" value="1"/>
</dbReference>
<dbReference type="Pfam" id="PF01551">
    <property type="entry name" value="Peptidase_M23"/>
    <property type="match status" value="1"/>
</dbReference>
<dbReference type="InterPro" id="IPR011055">
    <property type="entry name" value="Dup_hybrid_motif"/>
</dbReference>
<evidence type="ECO:0000313" key="5">
    <source>
        <dbReference type="Proteomes" id="UP000245880"/>
    </source>
</evidence>
<dbReference type="Proteomes" id="UP000245880">
    <property type="component" value="Unassembled WGS sequence"/>
</dbReference>
<feature type="domain" description="LysM" evidence="3">
    <location>
        <begin position="312"/>
        <end position="356"/>
    </location>
</feature>
<dbReference type="OrthoDB" id="9805070at2"/>
<dbReference type="CDD" id="cd00118">
    <property type="entry name" value="LysM"/>
    <property type="match status" value="1"/>
</dbReference>
<dbReference type="GO" id="GO:0004222">
    <property type="term" value="F:metalloendopeptidase activity"/>
    <property type="evidence" value="ECO:0007669"/>
    <property type="project" value="TreeGrafter"/>
</dbReference>
<feature type="region of interest" description="Disordered" evidence="1">
    <location>
        <begin position="29"/>
        <end position="49"/>
    </location>
</feature>
<dbReference type="PANTHER" id="PTHR21666">
    <property type="entry name" value="PEPTIDASE-RELATED"/>
    <property type="match status" value="1"/>
</dbReference>
<dbReference type="PROSITE" id="PS51782">
    <property type="entry name" value="LYSM"/>
    <property type="match status" value="1"/>
</dbReference>
<dbReference type="Gene3D" id="3.10.350.10">
    <property type="entry name" value="LysM domain"/>
    <property type="match status" value="1"/>
</dbReference>
<reference evidence="4 5" key="1">
    <citation type="submission" date="2018-03" db="EMBL/GenBank/DDBJ databases">
        <title>Genomic Encyclopedia of Archaeal and Bacterial Type Strains, Phase II (KMG-II): from individual species to whole genera.</title>
        <authorList>
            <person name="Goeker M."/>
        </authorList>
    </citation>
    <scope>NUCLEOTIDE SEQUENCE [LARGE SCALE GENOMIC DNA]</scope>
    <source>
        <strain evidence="4 5">DSM 100346</strain>
    </source>
</reference>
<keyword evidence="2" id="KW-0732">Signal</keyword>
<comment type="caution">
    <text evidence="4">The sequence shown here is derived from an EMBL/GenBank/DDBJ whole genome shotgun (WGS) entry which is preliminary data.</text>
</comment>
<dbReference type="InterPro" id="IPR036779">
    <property type="entry name" value="LysM_dom_sf"/>
</dbReference>
<dbReference type="Gene3D" id="2.70.70.10">
    <property type="entry name" value="Glucose Permease (Domain IIA)"/>
    <property type="match status" value="1"/>
</dbReference>
<dbReference type="EMBL" id="QGDT01000012">
    <property type="protein sequence ID" value="PWJ56006.1"/>
    <property type="molecule type" value="Genomic_DNA"/>
</dbReference>
<organism evidence="4 5">
    <name type="scientific">Dyadobacter jejuensis</name>
    <dbReference type="NCBI Taxonomy" id="1082580"/>
    <lineage>
        <taxon>Bacteria</taxon>
        <taxon>Pseudomonadati</taxon>
        <taxon>Bacteroidota</taxon>
        <taxon>Cytophagia</taxon>
        <taxon>Cytophagales</taxon>
        <taxon>Spirosomataceae</taxon>
        <taxon>Dyadobacter</taxon>
    </lineage>
</organism>
<accession>A0A316AE00</accession>
<feature type="compositionally biased region" description="Polar residues" evidence="1">
    <location>
        <begin position="32"/>
        <end position="45"/>
    </location>
</feature>
<dbReference type="AlphaFoldDB" id="A0A316AE00"/>
<feature type="signal peptide" evidence="2">
    <location>
        <begin position="1"/>
        <end position="22"/>
    </location>
</feature>
<evidence type="ECO:0000259" key="3">
    <source>
        <dbReference type="PROSITE" id="PS51782"/>
    </source>
</evidence>
<dbReference type="PANTHER" id="PTHR21666:SF270">
    <property type="entry name" value="MUREIN HYDROLASE ACTIVATOR ENVC"/>
    <property type="match status" value="1"/>
</dbReference>
<dbReference type="SUPFAM" id="SSF54106">
    <property type="entry name" value="LysM domain"/>
    <property type="match status" value="1"/>
</dbReference>
<dbReference type="SUPFAM" id="SSF51261">
    <property type="entry name" value="Duplicated hybrid motif"/>
    <property type="match status" value="1"/>
</dbReference>
<evidence type="ECO:0000313" key="4">
    <source>
        <dbReference type="EMBL" id="PWJ56006.1"/>
    </source>
</evidence>
<dbReference type="InterPro" id="IPR016047">
    <property type="entry name" value="M23ase_b-sheet_dom"/>
</dbReference>
<dbReference type="RefSeq" id="WP_109676886.1">
    <property type="nucleotide sequence ID" value="NZ_QGDT01000012.1"/>
</dbReference>
<proteinExistence type="predicted"/>
<dbReference type="InterPro" id="IPR018392">
    <property type="entry name" value="LysM"/>
</dbReference>
<evidence type="ECO:0000256" key="2">
    <source>
        <dbReference type="SAM" id="SignalP"/>
    </source>
</evidence>
<feature type="chain" id="PRO_5016369618" evidence="2">
    <location>
        <begin position="23"/>
        <end position="357"/>
    </location>
</feature>
<sequence length="357" mass="40254">MKKTIFVGVLTLSSLLCWNLQAQERGKFKNNPKINQTGSNQQEGPTTKAVPQVEDEYKTVTSGLRFQNQFEPIKPLNPVVSEDTVTLDEGEPEVVEMVDSLLVADDWVKAAEYYAIWDPRVINPYGLSPLDFDEPVELTLYNESINQLWSTPMERTPTTSQFGYRWGRWHNGTDLDLDTGDSVRSTYDGMVRIVAYDGSGYGRFILVRHYNGLETLYGHLSRQLVESGQTVKAGEVIGLGGSTGRSTGSHLHYENRYEGNPFDPRNLFDWPNRQIRSDHFTLTPEVWNHLRGKSSKSEFESGDAPAAYNRSILYRVRSGDTLSSIASKYGTTASALARKNRISTRSTLRIGQKLRVK</sequence>
<gene>
    <name evidence="4" type="ORF">CLV98_112101</name>
</gene>